<dbReference type="AlphaFoldDB" id="A0ABD3VKA9"/>
<feature type="signal peptide" evidence="6">
    <location>
        <begin position="1"/>
        <end position="38"/>
    </location>
</feature>
<keyword evidence="6" id="KW-0732">Signal</keyword>
<keyword evidence="5" id="KW-1133">Transmembrane helix</keyword>
<evidence type="ECO:0000259" key="7">
    <source>
        <dbReference type="PROSITE" id="PS01180"/>
    </source>
</evidence>
<dbReference type="SMART" id="SM00042">
    <property type="entry name" value="CUB"/>
    <property type="match status" value="3"/>
</dbReference>
<keyword evidence="9" id="KW-1185">Reference proteome</keyword>
<evidence type="ECO:0000256" key="4">
    <source>
        <dbReference type="SAM" id="MobiDB-lite"/>
    </source>
</evidence>
<dbReference type="Pfam" id="PF00431">
    <property type="entry name" value="CUB"/>
    <property type="match status" value="4"/>
</dbReference>
<name>A0ABD3VKA9_SINWO</name>
<feature type="region of interest" description="Disordered" evidence="4">
    <location>
        <begin position="817"/>
        <end position="842"/>
    </location>
</feature>
<dbReference type="InterPro" id="IPR000859">
    <property type="entry name" value="CUB_dom"/>
</dbReference>
<dbReference type="EMBL" id="JBJQND010000011">
    <property type="protein sequence ID" value="KAL3860983.1"/>
    <property type="molecule type" value="Genomic_DNA"/>
</dbReference>
<evidence type="ECO:0000313" key="9">
    <source>
        <dbReference type="Proteomes" id="UP001634394"/>
    </source>
</evidence>
<dbReference type="PANTHER" id="PTHR24251:SF30">
    <property type="entry name" value="MEMBRANE FRIZZLED-RELATED PROTEIN"/>
    <property type="match status" value="1"/>
</dbReference>
<proteinExistence type="predicted"/>
<keyword evidence="1" id="KW-0677">Repeat</keyword>
<dbReference type="PROSITE" id="PS01180">
    <property type="entry name" value="CUB"/>
    <property type="match status" value="4"/>
</dbReference>
<evidence type="ECO:0000256" key="5">
    <source>
        <dbReference type="SAM" id="Phobius"/>
    </source>
</evidence>
<evidence type="ECO:0000256" key="2">
    <source>
        <dbReference type="ARBA" id="ARBA00023157"/>
    </source>
</evidence>
<dbReference type="SUPFAM" id="SSF49854">
    <property type="entry name" value="Spermadhesin, CUB domain"/>
    <property type="match status" value="4"/>
</dbReference>
<comment type="caution">
    <text evidence="8">The sequence shown here is derived from an EMBL/GenBank/DDBJ whole genome shotgun (WGS) entry which is preliminary data.</text>
</comment>
<gene>
    <name evidence="8" type="ORF">ACJMK2_007076</name>
</gene>
<evidence type="ECO:0000256" key="1">
    <source>
        <dbReference type="ARBA" id="ARBA00022737"/>
    </source>
</evidence>
<feature type="domain" description="CUB" evidence="7">
    <location>
        <begin position="479"/>
        <end position="588"/>
    </location>
</feature>
<dbReference type="PANTHER" id="PTHR24251">
    <property type="entry name" value="OVOCHYMASE-RELATED"/>
    <property type="match status" value="1"/>
</dbReference>
<reference evidence="8 9" key="1">
    <citation type="submission" date="2024-11" db="EMBL/GenBank/DDBJ databases">
        <title>Chromosome-level genome assembly of the freshwater bivalve Anodonta woodiana.</title>
        <authorList>
            <person name="Chen X."/>
        </authorList>
    </citation>
    <scope>NUCLEOTIDE SEQUENCE [LARGE SCALE GENOMIC DNA]</scope>
    <source>
        <strain evidence="8">MN2024</strain>
        <tissue evidence="8">Gills</tissue>
    </source>
</reference>
<dbReference type="InterPro" id="IPR035914">
    <property type="entry name" value="Sperma_CUB_dom_sf"/>
</dbReference>
<feature type="chain" id="PRO_5044816943" description="CUB domain-containing protein" evidence="6">
    <location>
        <begin position="39"/>
        <end position="842"/>
    </location>
</feature>
<sequence length="842" mass="94720">MLKTHRQAVHVLTDMDMMDMTIFLLLLFCFTEDKTVTANDNECSFINESEAGGYFYLDGETVRFGCVKRIKTNKGFYIKLSLESSSTSVVDVSEFRDGTKSHAQILHVGKHMLYESNENEIEVKMPANAASLKVHWLRVCGKMHNQTEHFFEVTGPSIMSGYPKHSKCTWEVLSNSDYRIMLEVKEIRGYNQTLGDCSSDYVQVTGKLMGETQSTATCLTDGTLKYYYYSPVNVLFFSDSKSDSGIIFSFRTSLVKFLKEYQGRIASPGYPASYPNKSLVTWIIQVPMGFRTQLTFDDFQLEKEEKGKCYDFVKVIEPKQSEVNKRESGYCGISMVNTSRTSGKHIMEVIFFSDQGHSDTGFSAHWVAVCGGTLEGNSGELIGPNNASGYPENQTCIWNTRVRNGYRMLLTLNVTGYTNGTNCSLDHIQVDDGQSEINRKRLCSGALTLESTKSVTIIFHSDSDPTTGLSFNASWLSKCGETFESNSGELSSPDYPADYDHDVRCDWTIRVLLGHTITLNYSLQKTSNSENPCTLYVQVIEIDSSASKILCKSNSFAVHRSSSNTLHISLTYEPTMNYTKFYAKWHAEKIQGKSSSGYSLENEVYESPLSVSVKAAAAPTAFVIVALIIFLIVKRKKRTFCFAPKAEVATYDTKEIIYDSISEKDMSVNTGNNIPLTKNISHFSTMSFEPETFRRRLPNPPMNRMSSVIARVRKSMHFLNQRDRECGAATKRGQIAYIGEHIEFHGYRHDITHSKQERFQQGLQSTWDSLSNQGYISAVEVDQRRKECACSGHIDENDCVICDPSDNEGYITAMHSSAMKRSPSSVDSDSINSMRYTHAPND</sequence>
<protein>
    <recommendedName>
        <fullName evidence="7">CUB domain-containing protein</fullName>
    </recommendedName>
</protein>
<evidence type="ECO:0000313" key="8">
    <source>
        <dbReference type="EMBL" id="KAL3860983.1"/>
    </source>
</evidence>
<keyword evidence="5" id="KW-0472">Membrane</keyword>
<evidence type="ECO:0000256" key="3">
    <source>
        <dbReference type="PROSITE-ProRule" id="PRU00059"/>
    </source>
</evidence>
<organism evidence="8 9">
    <name type="scientific">Sinanodonta woodiana</name>
    <name type="common">Chinese pond mussel</name>
    <name type="synonym">Anodonta woodiana</name>
    <dbReference type="NCBI Taxonomy" id="1069815"/>
    <lineage>
        <taxon>Eukaryota</taxon>
        <taxon>Metazoa</taxon>
        <taxon>Spiralia</taxon>
        <taxon>Lophotrochozoa</taxon>
        <taxon>Mollusca</taxon>
        <taxon>Bivalvia</taxon>
        <taxon>Autobranchia</taxon>
        <taxon>Heteroconchia</taxon>
        <taxon>Palaeoheterodonta</taxon>
        <taxon>Unionida</taxon>
        <taxon>Unionoidea</taxon>
        <taxon>Unionidae</taxon>
        <taxon>Unioninae</taxon>
        <taxon>Sinanodonta</taxon>
    </lineage>
</organism>
<dbReference type="Proteomes" id="UP001634394">
    <property type="component" value="Unassembled WGS sequence"/>
</dbReference>
<keyword evidence="5" id="KW-0812">Transmembrane</keyword>
<dbReference type="Gene3D" id="2.60.120.290">
    <property type="entry name" value="Spermadhesin, CUB domain"/>
    <property type="match status" value="4"/>
</dbReference>
<feature type="domain" description="CUB" evidence="7">
    <location>
        <begin position="140"/>
        <end position="253"/>
    </location>
</feature>
<accession>A0ABD3VKA9</accession>
<evidence type="ECO:0000256" key="6">
    <source>
        <dbReference type="SAM" id="SignalP"/>
    </source>
</evidence>
<dbReference type="CDD" id="cd00041">
    <property type="entry name" value="CUB"/>
    <property type="match status" value="3"/>
</dbReference>
<feature type="transmembrane region" description="Helical" evidence="5">
    <location>
        <begin position="615"/>
        <end position="633"/>
    </location>
</feature>
<comment type="caution">
    <text evidence="3">Lacks conserved residue(s) required for the propagation of feature annotation.</text>
</comment>
<feature type="domain" description="CUB" evidence="7">
    <location>
        <begin position="254"/>
        <end position="369"/>
    </location>
</feature>
<keyword evidence="2" id="KW-1015">Disulfide bond</keyword>
<feature type="domain" description="CUB" evidence="7">
    <location>
        <begin position="370"/>
        <end position="478"/>
    </location>
</feature>
<feature type="compositionally biased region" description="Low complexity" evidence="4">
    <location>
        <begin position="822"/>
        <end position="833"/>
    </location>
</feature>